<keyword evidence="3" id="KW-1185">Reference proteome</keyword>
<evidence type="ECO:0000259" key="1">
    <source>
        <dbReference type="Pfam" id="PF17921"/>
    </source>
</evidence>
<dbReference type="PANTHER" id="PTHR37984:SF5">
    <property type="entry name" value="PROTEIN NYNRIN-LIKE"/>
    <property type="match status" value="1"/>
</dbReference>
<dbReference type="Pfam" id="PF17921">
    <property type="entry name" value="Integrase_H2C2"/>
    <property type="match status" value="1"/>
</dbReference>
<evidence type="ECO:0000313" key="2">
    <source>
        <dbReference type="EMBL" id="CAC5364271.1"/>
    </source>
</evidence>
<reference evidence="2 3" key="1">
    <citation type="submission" date="2020-06" db="EMBL/GenBank/DDBJ databases">
        <authorList>
            <person name="Li R."/>
            <person name="Bekaert M."/>
        </authorList>
    </citation>
    <scope>NUCLEOTIDE SEQUENCE [LARGE SCALE GENOMIC DNA]</scope>
    <source>
        <strain evidence="3">wild</strain>
    </source>
</reference>
<protein>
    <recommendedName>
        <fullName evidence="1">Integrase zinc-binding domain-containing protein</fullName>
    </recommendedName>
</protein>
<feature type="domain" description="Integrase zinc-binding" evidence="1">
    <location>
        <begin position="151"/>
        <end position="203"/>
    </location>
</feature>
<dbReference type="InterPro" id="IPR041588">
    <property type="entry name" value="Integrase_H2C2"/>
</dbReference>
<name>A0A6J8AA21_MYTCO</name>
<dbReference type="Proteomes" id="UP000507470">
    <property type="component" value="Unassembled WGS sequence"/>
</dbReference>
<dbReference type="FunFam" id="1.10.340.70:FF:000001">
    <property type="entry name" value="Retrovirus-related Pol polyprotein from transposon gypsy-like Protein"/>
    <property type="match status" value="1"/>
</dbReference>
<dbReference type="InterPro" id="IPR050951">
    <property type="entry name" value="Retrovirus_Pol_polyprotein"/>
</dbReference>
<organism evidence="2 3">
    <name type="scientific">Mytilus coruscus</name>
    <name type="common">Sea mussel</name>
    <dbReference type="NCBI Taxonomy" id="42192"/>
    <lineage>
        <taxon>Eukaryota</taxon>
        <taxon>Metazoa</taxon>
        <taxon>Spiralia</taxon>
        <taxon>Lophotrochozoa</taxon>
        <taxon>Mollusca</taxon>
        <taxon>Bivalvia</taxon>
        <taxon>Autobranchia</taxon>
        <taxon>Pteriomorphia</taxon>
        <taxon>Mytilida</taxon>
        <taxon>Mytiloidea</taxon>
        <taxon>Mytilidae</taxon>
        <taxon>Mytilinae</taxon>
        <taxon>Mytilus</taxon>
    </lineage>
</organism>
<dbReference type="Gene3D" id="1.10.340.70">
    <property type="match status" value="1"/>
</dbReference>
<sequence length="204" mass="23662">MNEPVGKFARWVAFLQSYDFDIKYRPGKIHTNADGVSRRTYDDEEDQSDNWDELSTFECISKPVNNTQRRDKLTSDATKELTIVTCAAAKTVNKENVVLSNVKTLPDDPKRRRDILIIHNSYVIDNGTLFHIYTQDKRKVKNIDINLQICIPKRSVNLVLEETHDSLLNGNHCGINRTLFKTHLRYYWPSLNSDVIDWVKSCVM</sequence>
<dbReference type="OrthoDB" id="7555456at2759"/>
<dbReference type="PANTHER" id="PTHR37984">
    <property type="entry name" value="PROTEIN CBG26694"/>
    <property type="match status" value="1"/>
</dbReference>
<proteinExistence type="predicted"/>
<evidence type="ECO:0000313" key="3">
    <source>
        <dbReference type="Proteomes" id="UP000507470"/>
    </source>
</evidence>
<dbReference type="EMBL" id="CACVKT020000962">
    <property type="protein sequence ID" value="CAC5364271.1"/>
    <property type="molecule type" value="Genomic_DNA"/>
</dbReference>
<gene>
    <name evidence="2" type="ORF">MCOR_5379</name>
</gene>
<accession>A0A6J8AA21</accession>
<dbReference type="AlphaFoldDB" id="A0A6J8AA21"/>